<accession>A0AAD8PJY8</accession>
<keyword evidence="4" id="KW-1185">Reference proteome</keyword>
<evidence type="ECO:0000313" key="3">
    <source>
        <dbReference type="EMBL" id="KAK1566138.1"/>
    </source>
</evidence>
<dbReference type="AlphaFoldDB" id="A0AAD8PJY8"/>
<dbReference type="InterPro" id="IPR038765">
    <property type="entry name" value="Papain-like_cys_pep_sf"/>
</dbReference>
<name>A0AAD8PJY8_9PEZI</name>
<organism evidence="3 4">
    <name type="scientific">Colletotrichum navitas</name>
    <dbReference type="NCBI Taxonomy" id="681940"/>
    <lineage>
        <taxon>Eukaryota</taxon>
        <taxon>Fungi</taxon>
        <taxon>Dikarya</taxon>
        <taxon>Ascomycota</taxon>
        <taxon>Pezizomycotina</taxon>
        <taxon>Sordariomycetes</taxon>
        <taxon>Hypocreomycetidae</taxon>
        <taxon>Glomerellales</taxon>
        <taxon>Glomerellaceae</taxon>
        <taxon>Colletotrichum</taxon>
        <taxon>Colletotrichum graminicola species complex</taxon>
    </lineage>
</organism>
<dbReference type="RefSeq" id="XP_060407354.1">
    <property type="nucleotide sequence ID" value="XM_060560458.1"/>
</dbReference>
<evidence type="ECO:0000256" key="2">
    <source>
        <dbReference type="SAM" id="MobiDB-lite"/>
    </source>
</evidence>
<keyword evidence="1" id="KW-0175">Coiled coil</keyword>
<feature type="region of interest" description="Disordered" evidence="2">
    <location>
        <begin position="323"/>
        <end position="353"/>
    </location>
</feature>
<reference evidence="3" key="1">
    <citation type="submission" date="2021-06" db="EMBL/GenBank/DDBJ databases">
        <title>Comparative genomics, transcriptomics and evolutionary studies reveal genomic signatures of adaptation to plant cell wall in hemibiotrophic fungi.</title>
        <authorList>
            <consortium name="DOE Joint Genome Institute"/>
            <person name="Baroncelli R."/>
            <person name="Diaz J.F."/>
            <person name="Benocci T."/>
            <person name="Peng M."/>
            <person name="Battaglia E."/>
            <person name="Haridas S."/>
            <person name="Andreopoulos W."/>
            <person name="Labutti K."/>
            <person name="Pangilinan J."/>
            <person name="Floch G.L."/>
            <person name="Makela M.R."/>
            <person name="Henrissat B."/>
            <person name="Grigoriev I.V."/>
            <person name="Crouch J.A."/>
            <person name="De Vries R.P."/>
            <person name="Sukno S.A."/>
            <person name="Thon M.R."/>
        </authorList>
    </citation>
    <scope>NUCLEOTIDE SEQUENCE</scope>
    <source>
        <strain evidence="3">CBS 125086</strain>
    </source>
</reference>
<dbReference type="Gene3D" id="3.40.395.10">
    <property type="entry name" value="Adenoviral Proteinase, Chain A"/>
    <property type="match status" value="1"/>
</dbReference>
<feature type="coiled-coil region" evidence="1">
    <location>
        <begin position="634"/>
        <end position="668"/>
    </location>
</feature>
<evidence type="ECO:0008006" key="5">
    <source>
        <dbReference type="Google" id="ProtNLM"/>
    </source>
</evidence>
<dbReference type="GeneID" id="85444698"/>
<dbReference type="Proteomes" id="UP001230504">
    <property type="component" value="Unassembled WGS sequence"/>
</dbReference>
<dbReference type="SUPFAM" id="SSF54001">
    <property type="entry name" value="Cysteine proteinases"/>
    <property type="match status" value="1"/>
</dbReference>
<feature type="region of interest" description="Disordered" evidence="2">
    <location>
        <begin position="564"/>
        <end position="601"/>
    </location>
</feature>
<sequence length="800" mass="88020">MHLLLTPFVAQVRDFLCKIVDQDSTNRDSISPFTARTIESYPEPHRRKVRLGIIRTLPKIRHAKTTAMNGLAPEQRKAAEAALKSEGRSRSNARRLGEYYRYLDSTWGSRRSWLPAEYFSHKDPGLNITGSMKRITAVAINHGIRLPSLWEPGGALHQVAHSQDVPALSARPLANAASEYEKLFLPKDSHEFDAKAETPEQGRLQPIPPDASLITQIYSPEITRHVSDSNLSPDPPTSPTPVLLPLGYVPDACTSLADSNDGESQVYDIGHDSFGNNSDRDDDYDAAKTPAPPRSLQCLLIPNSITPTDSTPSLPLSEEVVKTSPGVERVSSSPPNQSCPPLDVSVPDNDEDGSPHHVDALIPIQTALAQLNAPGTRLVGDTIWALIRTVGPDKTTLKRQHIKIMDPLYFKIAAAAAPDSGQRNLCAFSELGRLHRLRHSYIPIHHPAGIGHWTLAHMEFSESDKNPVVSCQLNFQEMACPRQKDDINCGIFVLVFFQHLINGTPIPQSIDPAHKRQRLLRLLTPPTDTPTHRRRLTIIPEETFPAREYPVADGPLTALQSLTPVNSRQKPQSNTPGLALVSPSERQSNSGSHNGKRKLPTLVHDPTSLKRQLIDFVTSHRVDDGLLRDASSCLEESSQMAARLSREATDAQNLAQGLQDKVRRTQSQLNDTKMIDVIRKATEERLGTESAGDEVKAAVYGILGHAQHAMTKAGWTGVSLSEAERSHDLAQMAWKQAGEAASAAEKKAHEATRLLETLRGFTHQQQQLRELALASEALDMASSFIPGVEMQALITKERMG</sequence>
<evidence type="ECO:0000256" key="1">
    <source>
        <dbReference type="SAM" id="Coils"/>
    </source>
</evidence>
<feature type="compositionally biased region" description="Polar residues" evidence="2">
    <location>
        <begin position="584"/>
        <end position="593"/>
    </location>
</feature>
<dbReference type="EMBL" id="JAHLJV010000159">
    <property type="protein sequence ID" value="KAK1566138.1"/>
    <property type="molecule type" value="Genomic_DNA"/>
</dbReference>
<comment type="caution">
    <text evidence="3">The sequence shown here is derived from an EMBL/GenBank/DDBJ whole genome shotgun (WGS) entry which is preliminary data.</text>
</comment>
<protein>
    <recommendedName>
        <fullName evidence="5">Ubiquitin-like protease family profile domain-containing protein</fullName>
    </recommendedName>
</protein>
<feature type="region of interest" description="Disordered" evidence="2">
    <location>
        <begin position="255"/>
        <end position="293"/>
    </location>
</feature>
<evidence type="ECO:0000313" key="4">
    <source>
        <dbReference type="Proteomes" id="UP001230504"/>
    </source>
</evidence>
<feature type="compositionally biased region" description="Polar residues" evidence="2">
    <location>
        <begin position="564"/>
        <end position="576"/>
    </location>
</feature>
<gene>
    <name evidence="3" type="ORF">LY79DRAFT_584986</name>
</gene>
<proteinExistence type="predicted"/>